<dbReference type="InterPro" id="IPR027417">
    <property type="entry name" value="P-loop_NTPase"/>
</dbReference>
<dbReference type="SUPFAM" id="SSF52540">
    <property type="entry name" value="P-loop containing nucleoside triphosphate hydrolases"/>
    <property type="match status" value="1"/>
</dbReference>
<gene>
    <name evidence="1" type="ORF">HNR48_001646</name>
</gene>
<comment type="caution">
    <text evidence="1">The sequence shown here is derived from an EMBL/GenBank/DDBJ whole genome shotgun (WGS) entry which is preliminary data.</text>
</comment>
<sequence>MPSYKKFVWSFIENTTVSSTVNSKHSSPQLQSPLLQELRRQRQIWRASEQVPDPSSSAQELEPCQYAELDHALGGGLPKQGLLLINSNFALGELRLLQHYLRKRLQDRLLAMIAPPHDLSSDALIAMGLNVEQLLLITQTQRDESLWSAEQCLQSGRCALVLLWEEALTNDRKGQARASRALTMAESKRLKLAAEAGSSTMIVFRKPASPNLAADINMELEAKPRGLCIHIPKRQRGWPLRDISVDFSRDWPELCVPKRPQNVIPLQAYQKQAR</sequence>
<dbReference type="AlphaFoldDB" id="A0A7X0JSA4"/>
<evidence type="ECO:0000313" key="1">
    <source>
        <dbReference type="EMBL" id="MBB6521368.1"/>
    </source>
</evidence>
<evidence type="ECO:0000313" key="2">
    <source>
        <dbReference type="Proteomes" id="UP000528457"/>
    </source>
</evidence>
<accession>A0A7X0JSA4</accession>
<proteinExistence type="predicted"/>
<dbReference type="EMBL" id="JACHHT010000001">
    <property type="protein sequence ID" value="MBB6521368.1"/>
    <property type="molecule type" value="Genomic_DNA"/>
</dbReference>
<dbReference type="RefSeq" id="WP_166848685.1">
    <property type="nucleotide sequence ID" value="NZ_JAAONY010000001.1"/>
</dbReference>
<dbReference type="Proteomes" id="UP000528457">
    <property type="component" value="Unassembled WGS sequence"/>
</dbReference>
<reference evidence="1 2" key="1">
    <citation type="submission" date="2020-08" db="EMBL/GenBank/DDBJ databases">
        <title>Genomic Encyclopedia of Type Strains, Phase IV (KMG-IV): sequencing the most valuable type-strain genomes for metagenomic binning, comparative biology and taxonomic classification.</title>
        <authorList>
            <person name="Goeker M."/>
        </authorList>
    </citation>
    <scope>NUCLEOTIDE SEQUENCE [LARGE SCALE GENOMIC DNA]</scope>
    <source>
        <strain evidence="1 2">DSM 22368</strain>
    </source>
</reference>
<name>A0A7X0JSA4_9GAMM</name>
<keyword evidence="2" id="KW-1185">Reference proteome</keyword>
<organism evidence="1 2">
    <name type="scientific">Pseudoteredinibacter isoporae</name>
    <dbReference type="NCBI Taxonomy" id="570281"/>
    <lineage>
        <taxon>Bacteria</taxon>
        <taxon>Pseudomonadati</taxon>
        <taxon>Pseudomonadota</taxon>
        <taxon>Gammaproteobacteria</taxon>
        <taxon>Cellvibrionales</taxon>
        <taxon>Cellvibrionaceae</taxon>
        <taxon>Pseudoteredinibacter</taxon>
    </lineage>
</organism>
<protein>
    <submittedName>
        <fullName evidence="1">Cell division inhibitor SulA</fullName>
    </submittedName>
</protein>
<dbReference type="Gene3D" id="3.40.50.300">
    <property type="entry name" value="P-loop containing nucleotide triphosphate hydrolases"/>
    <property type="match status" value="1"/>
</dbReference>
<dbReference type="InParanoid" id="A0A7X0JSA4"/>